<dbReference type="RefSeq" id="WP_254011035.1">
    <property type="nucleotide sequence ID" value="NZ_JAMZMM010000045.1"/>
</dbReference>
<dbReference type="InterPro" id="IPR019660">
    <property type="entry name" value="Put_sensory_transdc_reg_YbjN"/>
</dbReference>
<gene>
    <name evidence="2" type="ORF">NJ959_07065</name>
</gene>
<protein>
    <submittedName>
        <fullName evidence="2">YbjN domain-containing protein</fullName>
    </submittedName>
</protein>
<dbReference type="AlphaFoldDB" id="A0AAE3KN33"/>
<reference evidence="2" key="1">
    <citation type="submission" date="2022-06" db="EMBL/GenBank/DDBJ databases">
        <title>New cyanobacteria of genus Symplocastrum in benthos of Lake Baikal.</title>
        <authorList>
            <person name="Sorokovikova E."/>
            <person name="Tikhonova I."/>
            <person name="Krasnopeev A."/>
            <person name="Evseev P."/>
            <person name="Gladkikh A."/>
            <person name="Belykh O."/>
        </authorList>
    </citation>
    <scope>NUCLEOTIDE SEQUENCE</scope>
    <source>
        <strain evidence="2">BBK-W-15</strain>
    </source>
</reference>
<accession>A0AAE3KN33</accession>
<feature type="coiled-coil region" evidence="1">
    <location>
        <begin position="545"/>
        <end position="572"/>
    </location>
</feature>
<feature type="coiled-coil region" evidence="1">
    <location>
        <begin position="196"/>
        <end position="242"/>
    </location>
</feature>
<keyword evidence="3" id="KW-1185">Reference proteome</keyword>
<sequence length="592" mass="67633">MTTKTENYPLNTQLTLHNDTEITLTIPVVNLTLTKQNNKIIECRLTYKINPKTYQQIDTKALLNLKPEIRTPLSNGSFQPSPDIEIEASLDPSLFPQLTENATTIHQISDYLQKINQQQPNNPLLSTYSWYGLQVKQQLETGETGYRTLWHYLQPSAITSDGISSELISDAMAKFAQGWADTNTSVISQDVMAEALEEMTRAIEELTDSFSEITEKLVDETVDEITNAFAELTESISEITEEVTEEANIFTATINFFQAQNWQFQQIPGESTLQLAFAGENGTWDCYAKAREKQQQFVFYSICPVNVPKPKRRILGELIARANYGTIIGNFELNFDTGEIRYKTSMSVKENRLTSETFKQLVYPNVLTMDRYLPGIISVISGEISSAKAIRQIEEIDLSPQPSNSSPGEDLIDNQPLVISDETKESAPTSSQPPAPKLLTESDIFCRLTKEEIAQFEKVMELKQKRDKQTAQSKREQLKTGLKTRLGEDGEAIFEQAYKIFETSQFDAKQIRFIWRYSELYNLIQLQIEQLLIQTSGEENFGKTIPEWEKMRDEAKQRVQQIAENYIDVQEEIEMLMEIREIREHLAVAKNK</sequence>
<organism evidence="2 3">
    <name type="scientific">Limnofasciculus baicalensis BBK-W-15</name>
    <dbReference type="NCBI Taxonomy" id="2699891"/>
    <lineage>
        <taxon>Bacteria</taxon>
        <taxon>Bacillati</taxon>
        <taxon>Cyanobacteriota</taxon>
        <taxon>Cyanophyceae</taxon>
        <taxon>Coleofasciculales</taxon>
        <taxon>Coleofasciculaceae</taxon>
        <taxon>Limnofasciculus</taxon>
        <taxon>Limnofasciculus baicalensis</taxon>
    </lineage>
</organism>
<evidence type="ECO:0000313" key="2">
    <source>
        <dbReference type="EMBL" id="MCP2728233.1"/>
    </source>
</evidence>
<dbReference type="CDD" id="cd17033">
    <property type="entry name" value="DR1245-like"/>
    <property type="match status" value="1"/>
</dbReference>
<proteinExistence type="predicted"/>
<evidence type="ECO:0000256" key="1">
    <source>
        <dbReference type="SAM" id="Coils"/>
    </source>
</evidence>
<comment type="caution">
    <text evidence="2">The sequence shown here is derived from an EMBL/GenBank/DDBJ whole genome shotgun (WGS) entry which is preliminary data.</text>
</comment>
<dbReference type="EMBL" id="JAMZMM010000045">
    <property type="protein sequence ID" value="MCP2728233.1"/>
    <property type="molecule type" value="Genomic_DNA"/>
</dbReference>
<dbReference type="Proteomes" id="UP001204953">
    <property type="component" value="Unassembled WGS sequence"/>
</dbReference>
<keyword evidence="1" id="KW-0175">Coiled coil</keyword>
<dbReference type="Pfam" id="PF10722">
    <property type="entry name" value="YbjN"/>
    <property type="match status" value="1"/>
</dbReference>
<evidence type="ECO:0000313" key="3">
    <source>
        <dbReference type="Proteomes" id="UP001204953"/>
    </source>
</evidence>
<name>A0AAE3KN33_9CYAN</name>